<accession>A0A4R3UPV4</accession>
<dbReference type="RefSeq" id="WP_132573959.1">
    <property type="nucleotide sequence ID" value="NZ_CBCSGL010000019.1"/>
</dbReference>
<dbReference type="Gene3D" id="3.30.530.20">
    <property type="match status" value="1"/>
</dbReference>
<organism evidence="1 2">
    <name type="scientific">Roseateles saccharophilus</name>
    <name type="common">Pseudomonas saccharophila</name>
    <dbReference type="NCBI Taxonomy" id="304"/>
    <lineage>
        <taxon>Bacteria</taxon>
        <taxon>Pseudomonadati</taxon>
        <taxon>Pseudomonadota</taxon>
        <taxon>Betaproteobacteria</taxon>
        <taxon>Burkholderiales</taxon>
        <taxon>Sphaerotilaceae</taxon>
        <taxon>Roseateles</taxon>
    </lineage>
</organism>
<sequence length="174" mass="19875">MQRSVANDEGPEAQPAPVFRSLVLPLPRALAFELFTFQIHRWWSPVAGASPTGVPWGEIVLQTWQNGRWFERDREGVEHEWGRVASISVPVNIIIDWYLNKRFRDVATELELCFIEIDEGRTRLTLEHRAFERLGPEGVAVREAICQGWNGLMSRYAIFCRNAAALLARASRAD</sequence>
<dbReference type="Proteomes" id="UP000295110">
    <property type="component" value="Unassembled WGS sequence"/>
</dbReference>
<reference evidence="1 2" key="1">
    <citation type="submission" date="2019-03" db="EMBL/GenBank/DDBJ databases">
        <title>Genomic Encyclopedia of Type Strains, Phase IV (KMG-IV): sequencing the most valuable type-strain genomes for metagenomic binning, comparative biology and taxonomic classification.</title>
        <authorList>
            <person name="Goeker M."/>
        </authorList>
    </citation>
    <scope>NUCLEOTIDE SEQUENCE [LARGE SCALE GENOMIC DNA]</scope>
    <source>
        <strain evidence="1 2">DSM 654</strain>
    </source>
</reference>
<dbReference type="OrthoDB" id="9803476at2"/>
<evidence type="ECO:0008006" key="3">
    <source>
        <dbReference type="Google" id="ProtNLM"/>
    </source>
</evidence>
<evidence type="ECO:0000313" key="1">
    <source>
        <dbReference type="EMBL" id="TCU92553.1"/>
    </source>
</evidence>
<comment type="caution">
    <text evidence="1">The sequence shown here is derived from an EMBL/GenBank/DDBJ whole genome shotgun (WGS) entry which is preliminary data.</text>
</comment>
<proteinExistence type="predicted"/>
<dbReference type="SUPFAM" id="SSF55961">
    <property type="entry name" value="Bet v1-like"/>
    <property type="match status" value="1"/>
</dbReference>
<dbReference type="InterPro" id="IPR023393">
    <property type="entry name" value="START-like_dom_sf"/>
</dbReference>
<evidence type="ECO:0000313" key="2">
    <source>
        <dbReference type="Proteomes" id="UP000295110"/>
    </source>
</evidence>
<protein>
    <recommendedName>
        <fullName evidence="3">Activator of Hsp90 ATPase-like protein</fullName>
    </recommendedName>
</protein>
<dbReference type="AlphaFoldDB" id="A0A4R3UPV4"/>
<dbReference type="EMBL" id="SMBU01000022">
    <property type="protein sequence ID" value="TCU92553.1"/>
    <property type="molecule type" value="Genomic_DNA"/>
</dbReference>
<name>A0A4R3UPV4_ROSSA</name>
<gene>
    <name evidence="1" type="ORF">EV671_102267</name>
</gene>
<keyword evidence="2" id="KW-1185">Reference proteome</keyword>